<evidence type="ECO:0000313" key="9">
    <source>
        <dbReference type="Proteomes" id="UP000244928"/>
    </source>
</evidence>
<dbReference type="NCBIfam" id="NF006100">
    <property type="entry name" value="PRK08252.1"/>
    <property type="match status" value="1"/>
</dbReference>
<dbReference type="Pfam" id="PF00378">
    <property type="entry name" value="ECH_1"/>
    <property type="match status" value="1"/>
</dbReference>
<evidence type="ECO:0000256" key="5">
    <source>
        <dbReference type="ARBA" id="ARBA00023717"/>
    </source>
</evidence>
<feature type="region of interest" description="Disordered" evidence="7">
    <location>
        <begin position="235"/>
        <end position="255"/>
    </location>
</feature>
<evidence type="ECO:0000256" key="1">
    <source>
        <dbReference type="ARBA" id="ARBA00002994"/>
    </source>
</evidence>
<reference evidence="8 9" key="1">
    <citation type="submission" date="2016-04" db="EMBL/GenBank/DDBJ databases">
        <title>Complete genome sequence of Dietzia lutea YIM 80766T, a strain isolated from desert soil in Egypt.</title>
        <authorList>
            <person name="Zhao J."/>
            <person name="Hu B."/>
            <person name="Geng S."/>
            <person name="Nie Y."/>
            <person name="Tang Y."/>
        </authorList>
    </citation>
    <scope>NUCLEOTIDE SEQUENCE [LARGE SCALE GENOMIC DNA]</scope>
    <source>
        <strain evidence="8 9">YIM 80766</strain>
    </source>
</reference>
<protein>
    <submittedName>
        <fullName evidence="8">Enoyl-CoA hydratase</fullName>
    </submittedName>
</protein>
<keyword evidence="9" id="KW-1185">Reference proteome</keyword>
<dbReference type="OrthoDB" id="4284283at2"/>
<dbReference type="PANTHER" id="PTHR43802">
    <property type="entry name" value="ENOYL-COA HYDRATASE"/>
    <property type="match status" value="1"/>
</dbReference>
<evidence type="ECO:0000256" key="6">
    <source>
        <dbReference type="RuleBase" id="RU003707"/>
    </source>
</evidence>
<dbReference type="RefSeq" id="WP_108848405.1">
    <property type="nucleotide sequence ID" value="NZ_CP015449.1"/>
</dbReference>
<dbReference type="AlphaFoldDB" id="A0A2S1R9Y5"/>
<dbReference type="KEGG" id="dlu:A6035_13960"/>
<evidence type="ECO:0000256" key="3">
    <source>
        <dbReference type="ARBA" id="ARBA00022832"/>
    </source>
</evidence>
<evidence type="ECO:0000256" key="2">
    <source>
        <dbReference type="ARBA" id="ARBA00005254"/>
    </source>
</evidence>
<dbReference type="PANTHER" id="PTHR43802:SF1">
    <property type="entry name" value="IP11341P-RELATED"/>
    <property type="match status" value="1"/>
</dbReference>
<evidence type="ECO:0000256" key="7">
    <source>
        <dbReference type="SAM" id="MobiDB-lite"/>
    </source>
</evidence>
<evidence type="ECO:0000256" key="4">
    <source>
        <dbReference type="ARBA" id="ARBA00023709"/>
    </source>
</evidence>
<keyword evidence="3" id="KW-0276">Fatty acid metabolism</keyword>
<dbReference type="InterPro" id="IPR029045">
    <property type="entry name" value="ClpP/crotonase-like_dom_sf"/>
</dbReference>
<dbReference type="Gene3D" id="1.10.12.10">
    <property type="entry name" value="Lyase 2-enoyl-coa Hydratase, Chain A, domain 2"/>
    <property type="match status" value="1"/>
</dbReference>
<sequence length="255" mass="27200">MTDTVWVEDSEGVRIIHIRRPEARNSIDLDTAKSLSASFEDLDSHDEARVGVLVGDGGWFSAGMDLKAFRRSGERPVIPGKGFGGLTERPPSTPLIAAVEGFAFGGGFEMALACDLIVVAEDAVLGLPEVRRGVLAAGGGLVRLPRLIPRNVASEVALTGEPLTAQRAHELGLVARLTAPGKALAGAIELARQIAKNAPLAVHQSKRIMRESADRPVESAFDFQRPLADEVLQSQDAREGAAAFADKRPPRWSGR</sequence>
<dbReference type="EMBL" id="CP015449">
    <property type="protein sequence ID" value="AWH93093.1"/>
    <property type="molecule type" value="Genomic_DNA"/>
</dbReference>
<dbReference type="Proteomes" id="UP000244928">
    <property type="component" value="Chromosome"/>
</dbReference>
<organism evidence="8 9">
    <name type="scientific">Dietzia lutea</name>
    <dbReference type="NCBI Taxonomy" id="546160"/>
    <lineage>
        <taxon>Bacteria</taxon>
        <taxon>Bacillati</taxon>
        <taxon>Actinomycetota</taxon>
        <taxon>Actinomycetes</taxon>
        <taxon>Mycobacteriales</taxon>
        <taxon>Dietziaceae</taxon>
        <taxon>Dietzia</taxon>
    </lineage>
</organism>
<dbReference type="InterPro" id="IPR018376">
    <property type="entry name" value="Enoyl-CoA_hyd/isom_CS"/>
</dbReference>
<gene>
    <name evidence="8" type="ORF">A6035_13960</name>
</gene>
<comment type="similarity">
    <text evidence="2 6">Belongs to the enoyl-CoA hydratase/isomerase family.</text>
</comment>
<dbReference type="GO" id="GO:0006631">
    <property type="term" value="P:fatty acid metabolic process"/>
    <property type="evidence" value="ECO:0007669"/>
    <property type="project" value="UniProtKB-KW"/>
</dbReference>
<name>A0A2S1R9Y5_9ACTN</name>
<dbReference type="InterPro" id="IPR014748">
    <property type="entry name" value="Enoyl-CoA_hydra_C"/>
</dbReference>
<evidence type="ECO:0000313" key="8">
    <source>
        <dbReference type="EMBL" id="AWH93093.1"/>
    </source>
</evidence>
<comment type="catalytic activity">
    <reaction evidence="5">
        <text>a 4-saturated-(3S)-3-hydroxyacyl-CoA = a (3E)-enoyl-CoA + H2O</text>
        <dbReference type="Rhea" id="RHEA:20724"/>
        <dbReference type="ChEBI" id="CHEBI:15377"/>
        <dbReference type="ChEBI" id="CHEBI:58521"/>
        <dbReference type="ChEBI" id="CHEBI:137480"/>
        <dbReference type="EC" id="4.2.1.17"/>
    </reaction>
</comment>
<comment type="function">
    <text evidence="1">Could possibly oxidize fatty acids using specific components.</text>
</comment>
<dbReference type="SUPFAM" id="SSF52096">
    <property type="entry name" value="ClpP/crotonase"/>
    <property type="match status" value="1"/>
</dbReference>
<dbReference type="CDD" id="cd06558">
    <property type="entry name" value="crotonase-like"/>
    <property type="match status" value="1"/>
</dbReference>
<comment type="catalytic activity">
    <reaction evidence="4">
        <text>a (3S)-3-hydroxyacyl-CoA = a (2E)-enoyl-CoA + H2O</text>
        <dbReference type="Rhea" id="RHEA:16105"/>
        <dbReference type="ChEBI" id="CHEBI:15377"/>
        <dbReference type="ChEBI" id="CHEBI:57318"/>
        <dbReference type="ChEBI" id="CHEBI:58856"/>
        <dbReference type="EC" id="4.2.1.17"/>
    </reaction>
</comment>
<dbReference type="Gene3D" id="3.90.226.10">
    <property type="entry name" value="2-enoyl-CoA Hydratase, Chain A, domain 1"/>
    <property type="match status" value="1"/>
</dbReference>
<keyword evidence="3" id="KW-0443">Lipid metabolism</keyword>
<dbReference type="PROSITE" id="PS00166">
    <property type="entry name" value="ENOYL_COA_HYDRATASE"/>
    <property type="match status" value="1"/>
</dbReference>
<accession>A0A2S1R9Y5</accession>
<proteinExistence type="inferred from homology"/>
<dbReference type="GO" id="GO:0004300">
    <property type="term" value="F:enoyl-CoA hydratase activity"/>
    <property type="evidence" value="ECO:0007669"/>
    <property type="project" value="UniProtKB-EC"/>
</dbReference>
<dbReference type="InterPro" id="IPR001753">
    <property type="entry name" value="Enoyl-CoA_hydra/iso"/>
</dbReference>